<dbReference type="EMBL" id="JF272452">
    <property type="protein sequence ID" value="AEA03560.1"/>
    <property type="molecule type" value="mRNA"/>
</dbReference>
<dbReference type="AlphaFoldDB" id="H5ZW28"/>
<feature type="non-terminal residue" evidence="2">
    <location>
        <position position="1"/>
    </location>
</feature>
<protein>
    <submittedName>
        <fullName evidence="2">DNA binding protein with his-thr domain</fullName>
    </submittedName>
</protein>
<evidence type="ECO:0000256" key="1">
    <source>
        <dbReference type="SAM" id="MobiDB-lite"/>
    </source>
</evidence>
<feature type="region of interest" description="Disordered" evidence="1">
    <location>
        <begin position="35"/>
        <end position="55"/>
    </location>
</feature>
<feature type="non-terminal residue" evidence="2">
    <location>
        <position position="55"/>
    </location>
</feature>
<feature type="compositionally biased region" description="Basic and acidic residues" evidence="1">
    <location>
        <begin position="42"/>
        <end position="55"/>
    </location>
</feature>
<organism evidence="2">
    <name type="scientific">Kryptolebias marmoratus</name>
    <name type="common">Mangrove killifish</name>
    <name type="synonym">Rivulus marmoratus</name>
    <dbReference type="NCBI Taxonomy" id="37003"/>
    <lineage>
        <taxon>Eukaryota</taxon>
        <taxon>Metazoa</taxon>
        <taxon>Chordata</taxon>
        <taxon>Craniata</taxon>
        <taxon>Vertebrata</taxon>
        <taxon>Euteleostomi</taxon>
        <taxon>Actinopterygii</taxon>
        <taxon>Neopterygii</taxon>
        <taxon>Teleostei</taxon>
        <taxon>Neoteleostei</taxon>
        <taxon>Acanthomorphata</taxon>
        <taxon>Ovalentaria</taxon>
        <taxon>Atherinomorphae</taxon>
        <taxon>Cyprinodontiformes</taxon>
        <taxon>Rivulidae</taxon>
        <taxon>Kryptolebias</taxon>
    </lineage>
</organism>
<sequence>TALVYDRVNGDDCYPEGKVPHDECGPWYGHEPGSAYRHAHDHSHDHGIDGTHDHV</sequence>
<proteinExistence type="evidence at transcript level"/>
<accession>H5ZW28</accession>
<name>H5ZW28_KRYMA</name>
<evidence type="ECO:0000313" key="2">
    <source>
        <dbReference type="EMBL" id="AEA03560.1"/>
    </source>
</evidence>
<reference evidence="2" key="1">
    <citation type="submission" date="2011-01" db="EMBL/GenBank/DDBJ databases">
        <authorList>
            <person name="Rhee J.-S."/>
            <person name="Kim B.-M."/>
            <person name="Lee J.-S."/>
        </authorList>
    </citation>
    <scope>NUCLEOTIDE SEQUENCE</scope>
</reference>